<accession>A0A2W5PS85</accession>
<reference evidence="2 3" key="1">
    <citation type="submission" date="2017-08" db="EMBL/GenBank/DDBJ databases">
        <title>Infants hospitalized years apart are colonized by the same room-sourced microbial strains.</title>
        <authorList>
            <person name="Brooks B."/>
            <person name="Olm M.R."/>
            <person name="Firek B.A."/>
            <person name="Baker R."/>
            <person name="Thomas B.C."/>
            <person name="Morowitz M.J."/>
            <person name="Banfield J.F."/>
        </authorList>
    </citation>
    <scope>NUCLEOTIDE SEQUENCE [LARGE SCALE GENOMIC DNA]</scope>
    <source>
        <strain evidence="2">S2_005_002_R2_29</strain>
    </source>
</reference>
<evidence type="ECO:0000313" key="3">
    <source>
        <dbReference type="Proteomes" id="UP000249417"/>
    </source>
</evidence>
<name>A0A2W5PS85_9BACT</name>
<dbReference type="Pfam" id="PF13472">
    <property type="entry name" value="Lipase_GDSL_2"/>
    <property type="match status" value="1"/>
</dbReference>
<dbReference type="SUPFAM" id="SSF52266">
    <property type="entry name" value="SGNH hydrolase"/>
    <property type="match status" value="1"/>
</dbReference>
<gene>
    <name evidence="2" type="ORF">DI551_07775</name>
</gene>
<evidence type="ECO:0000313" key="2">
    <source>
        <dbReference type="EMBL" id="PZQ45313.1"/>
    </source>
</evidence>
<dbReference type="EMBL" id="QFQB01000054">
    <property type="protein sequence ID" value="PZQ45313.1"/>
    <property type="molecule type" value="Genomic_DNA"/>
</dbReference>
<dbReference type="GO" id="GO:0004622">
    <property type="term" value="F:phosphatidylcholine lysophospholipase activity"/>
    <property type="evidence" value="ECO:0007669"/>
    <property type="project" value="TreeGrafter"/>
</dbReference>
<dbReference type="InterPro" id="IPR036514">
    <property type="entry name" value="SGNH_hydro_sf"/>
</dbReference>
<evidence type="ECO:0000259" key="1">
    <source>
        <dbReference type="Pfam" id="PF13472"/>
    </source>
</evidence>
<dbReference type="InterPro" id="IPR013830">
    <property type="entry name" value="SGNH_hydro"/>
</dbReference>
<feature type="domain" description="SGNH hydrolase-type esterase" evidence="1">
    <location>
        <begin position="5"/>
        <end position="143"/>
    </location>
</feature>
<dbReference type="PANTHER" id="PTHR30383:SF24">
    <property type="entry name" value="THIOESTERASE 1_PROTEASE 1_LYSOPHOSPHOLIPASE L1"/>
    <property type="match status" value="1"/>
</dbReference>
<dbReference type="InterPro" id="IPR051532">
    <property type="entry name" value="Ester_Hydrolysis_Enzymes"/>
</dbReference>
<dbReference type="Proteomes" id="UP000249417">
    <property type="component" value="Unassembled WGS sequence"/>
</dbReference>
<dbReference type="PANTHER" id="PTHR30383">
    <property type="entry name" value="THIOESTERASE 1/PROTEASE 1/LYSOPHOSPHOLIPASE L1"/>
    <property type="match status" value="1"/>
</dbReference>
<organism evidence="2 3">
    <name type="scientific">Micavibrio aeruginosavorus</name>
    <dbReference type="NCBI Taxonomy" id="349221"/>
    <lineage>
        <taxon>Bacteria</taxon>
        <taxon>Pseudomonadati</taxon>
        <taxon>Bdellovibrionota</taxon>
        <taxon>Bdellovibrionia</taxon>
        <taxon>Bdellovibrionales</taxon>
        <taxon>Pseudobdellovibrionaceae</taxon>
        <taxon>Micavibrio</taxon>
    </lineage>
</organism>
<protein>
    <submittedName>
        <fullName evidence="2">Arylesterase</fullName>
    </submittedName>
</protein>
<sequence>TLEQRLKTDGFNIRIQNEGLSVDTTAGGLSRLPAAIAGEPKPRLVIVALGANDMVHRLDAEQAKKNLSAILQALKDQKIPVFLIGIRNPLGYGPFMKGPFPALFQDLAKEFDVPFYPYMLKDVAMIPELNQADGSHPNEKGVAIMVKNIAPSIEDALKKD</sequence>
<feature type="non-terminal residue" evidence="2">
    <location>
        <position position="1"/>
    </location>
</feature>
<comment type="caution">
    <text evidence="2">The sequence shown here is derived from an EMBL/GenBank/DDBJ whole genome shotgun (WGS) entry which is preliminary data.</text>
</comment>
<dbReference type="CDD" id="cd01822">
    <property type="entry name" value="Lysophospholipase_L1_like"/>
    <property type="match status" value="1"/>
</dbReference>
<proteinExistence type="predicted"/>
<dbReference type="AlphaFoldDB" id="A0A2W5PS85"/>
<dbReference type="Gene3D" id="3.40.50.1110">
    <property type="entry name" value="SGNH hydrolase"/>
    <property type="match status" value="1"/>
</dbReference>